<dbReference type="EMBL" id="JAZHXI010000011">
    <property type="protein sequence ID" value="KAL2066212.1"/>
    <property type="molecule type" value="Genomic_DNA"/>
</dbReference>
<feature type="compositionally biased region" description="Basic residues" evidence="1">
    <location>
        <begin position="45"/>
        <end position="57"/>
    </location>
</feature>
<comment type="caution">
    <text evidence="2">The sequence shown here is derived from an EMBL/GenBank/DDBJ whole genome shotgun (WGS) entry which is preliminary data.</text>
</comment>
<evidence type="ECO:0000256" key="1">
    <source>
        <dbReference type="SAM" id="MobiDB-lite"/>
    </source>
</evidence>
<feature type="region of interest" description="Disordered" evidence="1">
    <location>
        <begin position="1"/>
        <end position="99"/>
    </location>
</feature>
<feature type="compositionally biased region" description="Low complexity" evidence="1">
    <location>
        <begin position="28"/>
        <end position="44"/>
    </location>
</feature>
<dbReference type="Proteomes" id="UP001595075">
    <property type="component" value="Unassembled WGS sequence"/>
</dbReference>
<protein>
    <submittedName>
        <fullName evidence="2">Uncharacterized protein</fullName>
    </submittedName>
</protein>
<keyword evidence="3" id="KW-1185">Reference proteome</keyword>
<reference evidence="2 3" key="1">
    <citation type="journal article" date="2024" name="Commun. Biol.">
        <title>Comparative genomic analysis of thermophilic fungi reveals convergent evolutionary adaptations and gene losses.</title>
        <authorList>
            <person name="Steindorff A.S."/>
            <person name="Aguilar-Pontes M.V."/>
            <person name="Robinson A.J."/>
            <person name="Andreopoulos B."/>
            <person name="LaButti K."/>
            <person name="Kuo A."/>
            <person name="Mondo S."/>
            <person name="Riley R."/>
            <person name="Otillar R."/>
            <person name="Haridas S."/>
            <person name="Lipzen A."/>
            <person name="Grimwood J."/>
            <person name="Schmutz J."/>
            <person name="Clum A."/>
            <person name="Reid I.D."/>
            <person name="Moisan M.C."/>
            <person name="Butler G."/>
            <person name="Nguyen T.T.M."/>
            <person name="Dewar K."/>
            <person name="Conant G."/>
            <person name="Drula E."/>
            <person name="Henrissat B."/>
            <person name="Hansel C."/>
            <person name="Singer S."/>
            <person name="Hutchinson M.I."/>
            <person name="de Vries R.P."/>
            <person name="Natvig D.O."/>
            <person name="Powell A.J."/>
            <person name="Tsang A."/>
            <person name="Grigoriev I.V."/>
        </authorList>
    </citation>
    <scope>NUCLEOTIDE SEQUENCE [LARGE SCALE GENOMIC DNA]</scope>
    <source>
        <strain evidence="2 3">CBS 494.80</strain>
    </source>
</reference>
<gene>
    <name evidence="2" type="ORF">VTL71DRAFT_2283</name>
</gene>
<feature type="region of interest" description="Disordered" evidence="1">
    <location>
        <begin position="144"/>
        <end position="164"/>
    </location>
</feature>
<evidence type="ECO:0000313" key="2">
    <source>
        <dbReference type="EMBL" id="KAL2066212.1"/>
    </source>
</evidence>
<organism evidence="2 3">
    <name type="scientific">Oculimacula yallundae</name>
    <dbReference type="NCBI Taxonomy" id="86028"/>
    <lineage>
        <taxon>Eukaryota</taxon>
        <taxon>Fungi</taxon>
        <taxon>Dikarya</taxon>
        <taxon>Ascomycota</taxon>
        <taxon>Pezizomycotina</taxon>
        <taxon>Leotiomycetes</taxon>
        <taxon>Helotiales</taxon>
        <taxon>Ploettnerulaceae</taxon>
        <taxon>Oculimacula</taxon>
    </lineage>
</organism>
<name>A0ABR4C9M8_9HELO</name>
<evidence type="ECO:0000313" key="3">
    <source>
        <dbReference type="Proteomes" id="UP001595075"/>
    </source>
</evidence>
<feature type="compositionally biased region" description="Basic and acidic residues" evidence="1">
    <location>
        <begin position="1"/>
        <end position="13"/>
    </location>
</feature>
<feature type="compositionally biased region" description="Basic and acidic residues" evidence="1">
    <location>
        <begin position="155"/>
        <end position="164"/>
    </location>
</feature>
<proteinExistence type="predicted"/>
<sequence>MTSHKELKDRTSLLEHTSSQLPKAQFFSSSASTTSSSCSSSSTTKLKHTHSPPKRSHPPSIKHEGRWFPTPKPRYNSSGKKPKQGSSYPYPRGENRLPFIRKERDEHDVEAEAEGSMLVKECAMNYEIDSLCEEEECIALEKEVRGKDEEAEAGEDAKMRDVPDRIEDLEDDFAWSSLRIDRPRRESTVSPLENVM</sequence>
<feature type="compositionally biased region" description="Polar residues" evidence="1">
    <location>
        <begin position="75"/>
        <end position="87"/>
    </location>
</feature>
<accession>A0ABR4C9M8</accession>